<name>A0A1B7NDG3_9AGAM</name>
<proteinExistence type="predicted"/>
<dbReference type="EMBL" id="KV448147">
    <property type="protein sequence ID" value="OAX42888.1"/>
    <property type="molecule type" value="Genomic_DNA"/>
</dbReference>
<evidence type="ECO:0000256" key="1">
    <source>
        <dbReference type="SAM" id="MobiDB-lite"/>
    </source>
</evidence>
<dbReference type="AlphaFoldDB" id="A0A1B7NDG3"/>
<accession>A0A1B7NDG3</accession>
<reference evidence="2 3" key="1">
    <citation type="submission" date="2016-06" db="EMBL/GenBank/DDBJ databases">
        <title>Comparative genomics of the ectomycorrhizal sister species Rhizopogon vinicolor and Rhizopogon vesiculosus (Basidiomycota: Boletales) reveals a divergence of the mating type B locus.</title>
        <authorList>
            <consortium name="DOE Joint Genome Institute"/>
            <person name="Mujic A.B."/>
            <person name="Kuo A."/>
            <person name="Tritt A."/>
            <person name="Lipzen A."/>
            <person name="Chen C."/>
            <person name="Johnson J."/>
            <person name="Sharma A."/>
            <person name="Barry K."/>
            <person name="Grigoriev I.V."/>
            <person name="Spatafora J.W."/>
        </authorList>
    </citation>
    <scope>NUCLEOTIDE SEQUENCE [LARGE SCALE GENOMIC DNA]</scope>
    <source>
        <strain evidence="2 3">AM-OR11-026</strain>
    </source>
</reference>
<protein>
    <submittedName>
        <fullName evidence="2">Uncharacterized protein</fullName>
    </submittedName>
</protein>
<dbReference type="InParanoid" id="A0A1B7NDG3"/>
<feature type="compositionally biased region" description="Low complexity" evidence="1">
    <location>
        <begin position="69"/>
        <end position="85"/>
    </location>
</feature>
<evidence type="ECO:0000313" key="2">
    <source>
        <dbReference type="EMBL" id="OAX42888.1"/>
    </source>
</evidence>
<feature type="region of interest" description="Disordered" evidence="1">
    <location>
        <begin position="25"/>
        <end position="175"/>
    </location>
</feature>
<feature type="compositionally biased region" description="Basic and acidic residues" evidence="1">
    <location>
        <begin position="154"/>
        <end position="167"/>
    </location>
</feature>
<gene>
    <name evidence="2" type="ORF">K503DRAFT_262587</name>
</gene>
<sequence length="175" mass="19545">MEDRQPNEVRLDRKGKSTIPAVKVVRRGGHHSFRGFDSGRGGAPRGRPPNRPFNQRNFGHHPITPHFRNYSNKISSASSSNVSGRSFDHVKLEPSVNIGQSDQRPFKRTKLGSQQSFSGDSQSSERRFPKQGLPHTNISLDLPSQCPQGSSSNHEVRPKTAQKEHAVFRKSSKVI</sequence>
<keyword evidence="3" id="KW-1185">Reference proteome</keyword>
<organism evidence="2 3">
    <name type="scientific">Rhizopogon vinicolor AM-OR11-026</name>
    <dbReference type="NCBI Taxonomy" id="1314800"/>
    <lineage>
        <taxon>Eukaryota</taxon>
        <taxon>Fungi</taxon>
        <taxon>Dikarya</taxon>
        <taxon>Basidiomycota</taxon>
        <taxon>Agaricomycotina</taxon>
        <taxon>Agaricomycetes</taxon>
        <taxon>Agaricomycetidae</taxon>
        <taxon>Boletales</taxon>
        <taxon>Suillineae</taxon>
        <taxon>Rhizopogonaceae</taxon>
        <taxon>Rhizopogon</taxon>
    </lineage>
</organism>
<feature type="compositionally biased region" description="Low complexity" evidence="1">
    <location>
        <begin position="112"/>
        <end position="122"/>
    </location>
</feature>
<dbReference type="Proteomes" id="UP000092154">
    <property type="component" value="Unassembled WGS sequence"/>
</dbReference>
<dbReference type="OrthoDB" id="2674820at2759"/>
<feature type="region of interest" description="Disordered" evidence="1">
    <location>
        <begin position="1"/>
        <end position="20"/>
    </location>
</feature>
<evidence type="ECO:0000313" key="3">
    <source>
        <dbReference type="Proteomes" id="UP000092154"/>
    </source>
</evidence>
<feature type="compositionally biased region" description="Basic and acidic residues" evidence="1">
    <location>
        <begin position="1"/>
        <end position="15"/>
    </location>
</feature>